<dbReference type="GO" id="GO:0000175">
    <property type="term" value="F:3'-5'-RNA exonuclease activity"/>
    <property type="evidence" value="ECO:0007669"/>
    <property type="project" value="TreeGrafter"/>
</dbReference>
<dbReference type="InterPro" id="IPR036691">
    <property type="entry name" value="Endo/exonu/phosph_ase_sf"/>
</dbReference>
<evidence type="ECO:0000313" key="2">
    <source>
        <dbReference type="EMBL" id="KAG9394587.1"/>
    </source>
</evidence>
<dbReference type="Proteomes" id="UP000717585">
    <property type="component" value="Unassembled WGS sequence"/>
</dbReference>
<gene>
    <name evidence="2" type="ORF">J8273_3841</name>
</gene>
<accession>A0A8J6BCI9</accession>
<proteinExistence type="predicted"/>
<dbReference type="InterPro" id="IPR050410">
    <property type="entry name" value="CCR4/nocturin_mRNA_transcr"/>
</dbReference>
<dbReference type="Pfam" id="PF03372">
    <property type="entry name" value="Exo_endo_phos"/>
    <property type="match status" value="1"/>
</dbReference>
<feature type="domain" description="Endonuclease/exonuclease/phosphatase" evidence="1">
    <location>
        <begin position="31"/>
        <end position="304"/>
    </location>
</feature>
<comment type="caution">
    <text evidence="2">The sequence shown here is derived from an EMBL/GenBank/DDBJ whole genome shotgun (WGS) entry which is preliminary data.</text>
</comment>
<dbReference type="PANTHER" id="PTHR12121">
    <property type="entry name" value="CARBON CATABOLITE REPRESSOR PROTEIN 4"/>
    <property type="match status" value="1"/>
</dbReference>
<dbReference type="PANTHER" id="PTHR12121:SF31">
    <property type="entry name" value="FAMILY PROTEIN, PUTATIVE, EXPRESSED-RELATED"/>
    <property type="match status" value="1"/>
</dbReference>
<sequence length="451" mass="51233">MHKATKFTSQFLSVGNPALKEPMNTSLRILTFNLWAPCYNRRSLNGRLESTCKESYGRRFNLICDLLKESKFDIACLQEFWFHPTSRDIFTARLGATHHMYFHQRANRADGLLTLVKKQTSTAFMDSEPGFEDVYGPETRSAHRMKEVQHSGPPISVRAVKKVFMPPNNARICLILVLEVFGQPFVVANTHLQYPGMLPDDILRFRQIRIILKELRRVILDHNLQFAPVILCGDMNGRDNDAALKQLRGQYLLRGFTLPRNLRLQPTLKIVKSHSGPGRDTVVTHCDHTGAQVGVDYIFYSRVDKRGGSSTPSTPIHTTDTTFSRRYGIQSIDETAAVEHALDSDLELGYESSFIAEEPPVLNITADMFMRASVESSSNTPSHSPRIERVGTPVRHRKSGTYGRKRGKMVLIPKKTVVLPEEVGWGVWPDGQHWSLSDHRPLMSEFDIEFR</sequence>
<organism evidence="2 3">
    <name type="scientific">Carpediemonas membranifera</name>
    <dbReference type="NCBI Taxonomy" id="201153"/>
    <lineage>
        <taxon>Eukaryota</taxon>
        <taxon>Metamonada</taxon>
        <taxon>Carpediemonas-like organisms</taxon>
        <taxon>Carpediemonas</taxon>
    </lineage>
</organism>
<dbReference type="EMBL" id="JAHDYR010000014">
    <property type="protein sequence ID" value="KAG9394587.1"/>
    <property type="molecule type" value="Genomic_DNA"/>
</dbReference>
<keyword evidence="3" id="KW-1185">Reference proteome</keyword>
<dbReference type="AlphaFoldDB" id="A0A8J6BCI9"/>
<dbReference type="InterPro" id="IPR005135">
    <property type="entry name" value="Endo/exonuclease/phosphatase"/>
</dbReference>
<dbReference type="OrthoDB" id="10253982at2759"/>
<evidence type="ECO:0000259" key="1">
    <source>
        <dbReference type="Pfam" id="PF03372"/>
    </source>
</evidence>
<dbReference type="SUPFAM" id="SSF56219">
    <property type="entry name" value="DNase I-like"/>
    <property type="match status" value="1"/>
</dbReference>
<name>A0A8J6BCI9_9EUKA</name>
<dbReference type="Gene3D" id="3.60.10.10">
    <property type="entry name" value="Endonuclease/exonuclease/phosphatase"/>
    <property type="match status" value="1"/>
</dbReference>
<protein>
    <recommendedName>
        <fullName evidence="1">Endonuclease/exonuclease/phosphatase domain-containing protein</fullName>
    </recommendedName>
</protein>
<evidence type="ECO:0000313" key="3">
    <source>
        <dbReference type="Proteomes" id="UP000717585"/>
    </source>
</evidence>
<reference evidence="2" key="1">
    <citation type="submission" date="2021-05" db="EMBL/GenBank/DDBJ databases">
        <title>A free-living protist that lacks canonical eukaryotic 1 DNA replication and segregation systems.</title>
        <authorList>
            <person name="Salas-Leiva D.E."/>
            <person name="Tromer E.C."/>
            <person name="Curtis B.A."/>
            <person name="Jerlstrom-Hultqvist J."/>
            <person name="Kolisko M."/>
            <person name="Yi Z."/>
            <person name="Salas-Leiva J.S."/>
            <person name="Gallot-Lavallee L."/>
            <person name="Kops G.J.P.L."/>
            <person name="Archibald J.M."/>
            <person name="Simpson A.G.B."/>
            <person name="Roger A.J."/>
        </authorList>
    </citation>
    <scope>NUCLEOTIDE SEQUENCE</scope>
    <source>
        <strain evidence="2">BICM</strain>
    </source>
</reference>